<dbReference type="Pfam" id="PF08546">
    <property type="entry name" value="ApbA_C"/>
    <property type="match status" value="1"/>
</dbReference>
<reference evidence="7" key="2">
    <citation type="journal article" date="2022" name="Microb. Genom.">
        <title>A chromosome-scale genome assembly of the tomato pathogen Cladosporium fulvum reveals a compartmentalized genome architecture and the presence of a dispensable chromosome.</title>
        <authorList>
            <person name="Zaccaron A.Z."/>
            <person name="Chen L.H."/>
            <person name="Samaras A."/>
            <person name="Stergiopoulos I."/>
        </authorList>
    </citation>
    <scope>NUCLEOTIDE SEQUENCE</scope>
    <source>
        <strain evidence="7">Race5_Kim</strain>
    </source>
</reference>
<dbReference type="EC" id="1.1.1.169" evidence="4"/>
<dbReference type="NCBIfam" id="TIGR00745">
    <property type="entry name" value="apbA_panE"/>
    <property type="match status" value="1"/>
</dbReference>
<dbReference type="KEGG" id="ffu:CLAFUR5_02538"/>
<dbReference type="OMA" id="FKPSMLQ"/>
<dbReference type="Proteomes" id="UP000756132">
    <property type="component" value="Chromosome 2"/>
</dbReference>
<dbReference type="PANTHER" id="PTHR21708:SF30">
    <property type="entry name" value="2-DEHYDROPANTOATE 2-REDUCTASE-RELATED"/>
    <property type="match status" value="1"/>
</dbReference>
<dbReference type="InterPro" id="IPR013752">
    <property type="entry name" value="KPA_reductase"/>
</dbReference>
<evidence type="ECO:0000259" key="6">
    <source>
        <dbReference type="Pfam" id="PF08546"/>
    </source>
</evidence>
<dbReference type="InterPro" id="IPR051402">
    <property type="entry name" value="KPR-Related"/>
</dbReference>
<dbReference type="Pfam" id="PF02558">
    <property type="entry name" value="ApbA"/>
    <property type="match status" value="1"/>
</dbReference>
<keyword evidence="3 4" id="KW-0560">Oxidoreductase</keyword>
<reference evidence="7" key="1">
    <citation type="submission" date="2021-12" db="EMBL/GenBank/DDBJ databases">
        <authorList>
            <person name="Zaccaron A."/>
            <person name="Stergiopoulos I."/>
        </authorList>
    </citation>
    <scope>NUCLEOTIDE SEQUENCE</scope>
    <source>
        <strain evidence="7">Race5_Kim</strain>
    </source>
</reference>
<dbReference type="GO" id="GO:0008677">
    <property type="term" value="F:2-dehydropantoate 2-reductase activity"/>
    <property type="evidence" value="ECO:0007669"/>
    <property type="project" value="UniProtKB-EC"/>
</dbReference>
<dbReference type="GeneID" id="71982416"/>
<dbReference type="Gene3D" id="1.10.1040.10">
    <property type="entry name" value="N-(1-d-carboxylethyl)-l-norvaline Dehydrogenase, domain 2"/>
    <property type="match status" value="1"/>
</dbReference>
<dbReference type="InterPro" id="IPR003710">
    <property type="entry name" value="ApbA"/>
</dbReference>
<comment type="similarity">
    <text evidence="1 4">Belongs to the ketopantoate reductase family.</text>
</comment>
<dbReference type="GO" id="GO:0015940">
    <property type="term" value="P:pantothenate biosynthetic process"/>
    <property type="evidence" value="ECO:0007669"/>
    <property type="project" value="InterPro"/>
</dbReference>
<evidence type="ECO:0000256" key="1">
    <source>
        <dbReference type="ARBA" id="ARBA00007870"/>
    </source>
</evidence>
<dbReference type="SUPFAM" id="SSF48179">
    <property type="entry name" value="6-phosphogluconate dehydrogenase C-terminal domain-like"/>
    <property type="match status" value="1"/>
</dbReference>
<evidence type="ECO:0000256" key="2">
    <source>
        <dbReference type="ARBA" id="ARBA00022857"/>
    </source>
</evidence>
<proteinExistence type="inferred from homology"/>
<keyword evidence="8" id="KW-1185">Reference proteome</keyword>
<dbReference type="FunFam" id="1.10.1040.10:FF:000017">
    <property type="entry name" value="2-dehydropantoate 2-reductase"/>
    <property type="match status" value="1"/>
</dbReference>
<protein>
    <recommendedName>
        <fullName evidence="4">2-dehydropantoate 2-reductase</fullName>
        <ecNumber evidence="4">1.1.1.169</ecNumber>
    </recommendedName>
    <alternativeName>
        <fullName evidence="4">Ketopantoate reductase</fullName>
    </alternativeName>
</protein>
<accession>A0A9Q8L9J8</accession>
<dbReference type="RefSeq" id="XP_047757668.1">
    <property type="nucleotide sequence ID" value="XM_047901686.1"/>
</dbReference>
<organism evidence="7 8">
    <name type="scientific">Passalora fulva</name>
    <name type="common">Tomato leaf mold</name>
    <name type="synonym">Cladosporium fulvum</name>
    <dbReference type="NCBI Taxonomy" id="5499"/>
    <lineage>
        <taxon>Eukaryota</taxon>
        <taxon>Fungi</taxon>
        <taxon>Dikarya</taxon>
        <taxon>Ascomycota</taxon>
        <taxon>Pezizomycotina</taxon>
        <taxon>Dothideomycetes</taxon>
        <taxon>Dothideomycetidae</taxon>
        <taxon>Mycosphaerellales</taxon>
        <taxon>Mycosphaerellaceae</taxon>
        <taxon>Fulvia</taxon>
    </lineage>
</organism>
<evidence type="ECO:0000259" key="5">
    <source>
        <dbReference type="Pfam" id="PF02558"/>
    </source>
</evidence>
<dbReference type="InterPro" id="IPR036291">
    <property type="entry name" value="NAD(P)-bd_dom_sf"/>
</dbReference>
<feature type="domain" description="Ketopantoate reductase C-terminal" evidence="6">
    <location>
        <begin position="204"/>
        <end position="326"/>
    </location>
</feature>
<evidence type="ECO:0000313" key="7">
    <source>
        <dbReference type="EMBL" id="UJO13302.1"/>
    </source>
</evidence>
<dbReference type="AlphaFoldDB" id="A0A9Q8L9J8"/>
<feature type="domain" description="Ketopantoate reductase N-terminal" evidence="5">
    <location>
        <begin position="10"/>
        <end position="169"/>
    </location>
</feature>
<sequence length="348" mass="38531">MGSIDKKARVLLVGSGGVGTMASYALETGGKAEVTAICRSNYEAATKNGFTIDSLEHGHDIQGFKPTHILTKVPNVQEESLEPFEYVVVTTKNVPDISPTVLDIITPAVTPGVTSIILLQNGLNIEKPIIERFPDNVVISGVSLIQAAETSHGVILHDDKDITKLGPFPNQKFSPERAEKATRRFLDLYMACGKVTWTYDEDVKFTRWRKLVYNTSYNSVSAILAMDTMRMRMSQHVIDDLIRPAMLEILATARAVGVELPGDVPEILIRCDPVDAPFVPSMGQDALKGNYIEMENIVGEPLREAEKVGVQAPVLKTIYGFLRAIQLKTKERKGAWQPKWEEGNPYYE</sequence>
<comment type="function">
    <text evidence="4">Catalyzes the NADPH-dependent reduction of ketopantoate into pantoic acid.</text>
</comment>
<evidence type="ECO:0000256" key="4">
    <source>
        <dbReference type="RuleBase" id="RU362068"/>
    </source>
</evidence>
<dbReference type="SUPFAM" id="SSF51735">
    <property type="entry name" value="NAD(P)-binding Rossmann-fold domains"/>
    <property type="match status" value="1"/>
</dbReference>
<dbReference type="PANTHER" id="PTHR21708">
    <property type="entry name" value="PROBABLE 2-DEHYDROPANTOATE 2-REDUCTASE"/>
    <property type="match status" value="1"/>
</dbReference>
<evidence type="ECO:0000313" key="8">
    <source>
        <dbReference type="Proteomes" id="UP000756132"/>
    </source>
</evidence>
<evidence type="ECO:0000256" key="3">
    <source>
        <dbReference type="ARBA" id="ARBA00023002"/>
    </source>
</evidence>
<comment type="catalytic activity">
    <reaction evidence="4">
        <text>(R)-pantoate + NADP(+) = 2-dehydropantoate + NADPH + H(+)</text>
        <dbReference type="Rhea" id="RHEA:16233"/>
        <dbReference type="ChEBI" id="CHEBI:11561"/>
        <dbReference type="ChEBI" id="CHEBI:15378"/>
        <dbReference type="ChEBI" id="CHEBI:15980"/>
        <dbReference type="ChEBI" id="CHEBI:57783"/>
        <dbReference type="ChEBI" id="CHEBI:58349"/>
        <dbReference type="EC" id="1.1.1.169"/>
    </reaction>
</comment>
<dbReference type="InterPro" id="IPR013328">
    <property type="entry name" value="6PGD_dom2"/>
</dbReference>
<dbReference type="InterPro" id="IPR008927">
    <property type="entry name" value="6-PGluconate_DH-like_C_sf"/>
</dbReference>
<dbReference type="InterPro" id="IPR013332">
    <property type="entry name" value="KPR_N"/>
</dbReference>
<dbReference type="Gene3D" id="3.40.50.720">
    <property type="entry name" value="NAD(P)-binding Rossmann-like Domain"/>
    <property type="match status" value="1"/>
</dbReference>
<name>A0A9Q8L9J8_PASFU</name>
<keyword evidence="2 4" id="KW-0521">NADP</keyword>
<dbReference type="EMBL" id="CP090164">
    <property type="protein sequence ID" value="UJO13302.1"/>
    <property type="molecule type" value="Genomic_DNA"/>
</dbReference>
<dbReference type="GO" id="GO:0005737">
    <property type="term" value="C:cytoplasm"/>
    <property type="evidence" value="ECO:0007669"/>
    <property type="project" value="TreeGrafter"/>
</dbReference>
<dbReference type="OrthoDB" id="3609at2759"/>
<gene>
    <name evidence="7" type="ORF">CLAFUR5_02538</name>
</gene>